<dbReference type="Proteomes" id="UP000322214">
    <property type="component" value="Chromosome"/>
</dbReference>
<evidence type="ECO:0000313" key="2">
    <source>
        <dbReference type="Proteomes" id="UP000322214"/>
    </source>
</evidence>
<dbReference type="KEGG" id="mff:MFFC18_39960"/>
<evidence type="ECO:0000313" key="1">
    <source>
        <dbReference type="EMBL" id="QEG24080.1"/>
    </source>
</evidence>
<reference evidence="1 2" key="1">
    <citation type="submission" date="2019-08" db="EMBL/GenBank/DDBJ databases">
        <title>Deep-cultivation of Planctomycetes and their phenomic and genomic characterization uncovers novel biology.</title>
        <authorList>
            <person name="Wiegand S."/>
            <person name="Jogler M."/>
            <person name="Boedeker C."/>
            <person name="Pinto D."/>
            <person name="Vollmers J."/>
            <person name="Rivas-Marin E."/>
            <person name="Kohn T."/>
            <person name="Peeters S.H."/>
            <person name="Heuer A."/>
            <person name="Rast P."/>
            <person name="Oberbeckmann S."/>
            <person name="Bunk B."/>
            <person name="Jeske O."/>
            <person name="Meyerdierks A."/>
            <person name="Storesund J.E."/>
            <person name="Kallscheuer N."/>
            <person name="Luecker S."/>
            <person name="Lage O.M."/>
            <person name="Pohl T."/>
            <person name="Merkel B.J."/>
            <person name="Hornburger P."/>
            <person name="Mueller R.-W."/>
            <person name="Bruemmer F."/>
            <person name="Labrenz M."/>
            <person name="Spormann A.M."/>
            <person name="Op den Camp H."/>
            <person name="Overmann J."/>
            <person name="Amann R."/>
            <person name="Jetten M.S.M."/>
            <person name="Mascher T."/>
            <person name="Medema M.H."/>
            <person name="Devos D.P."/>
            <person name="Kaster A.-K."/>
            <person name="Ovreas L."/>
            <person name="Rohde M."/>
            <person name="Galperin M.Y."/>
            <person name="Jogler C."/>
        </authorList>
    </citation>
    <scope>NUCLEOTIDE SEQUENCE [LARGE SCALE GENOMIC DNA]</scope>
    <source>
        <strain evidence="1 2">FC18</strain>
    </source>
</reference>
<name>A0A5B9PFU0_9BACT</name>
<keyword evidence="2" id="KW-1185">Reference proteome</keyword>
<organism evidence="1 2">
    <name type="scientific">Mariniblastus fucicola</name>
    <dbReference type="NCBI Taxonomy" id="980251"/>
    <lineage>
        <taxon>Bacteria</taxon>
        <taxon>Pseudomonadati</taxon>
        <taxon>Planctomycetota</taxon>
        <taxon>Planctomycetia</taxon>
        <taxon>Pirellulales</taxon>
        <taxon>Pirellulaceae</taxon>
        <taxon>Mariniblastus</taxon>
    </lineage>
</organism>
<gene>
    <name evidence="1" type="ORF">MFFC18_39960</name>
</gene>
<dbReference type="AlphaFoldDB" id="A0A5B9PFU0"/>
<dbReference type="RefSeq" id="WP_075084618.1">
    <property type="nucleotide sequence ID" value="NZ_CP042912.1"/>
</dbReference>
<sequence length="358" mass="40702">MRSAFAFFVFCLFTFTEVRGQDVTLDNAEKPAKPLLVTDELASILSFGHLNAGLVKCYDGILLRVDTADTTTHGANSISGLMGQRKEVYRFIFDFERNLFAGVRLTKISGTDFRTVEDGEEVHRRRLSAFLIGEDQIAHLYRNGAKKSLNVEGLSIPQLVTKLGRIDMADFRRYSVNDGSTFAEVLDLRAGAEDIERHAENIERSIWLNAKDVKFWTFPRKYQNGIEIRQFATYDTNLVMPIRSYSMVRSPGREWKVAVSPNRKMGWEQKSDVVVPMTGTQSSRDTFNLTGKPHDYVVCMVDRVDKFHWYSVNDRKSFDKNFFSKDLLGSREQLLKLLDEAVFEKQSGTAPSAAGSKE</sequence>
<proteinExistence type="predicted"/>
<dbReference type="EMBL" id="CP042912">
    <property type="protein sequence ID" value="QEG24080.1"/>
    <property type="molecule type" value="Genomic_DNA"/>
</dbReference>
<protein>
    <submittedName>
        <fullName evidence="1">Uncharacterized protein</fullName>
    </submittedName>
</protein>
<accession>A0A5B9PFU0</accession>